<evidence type="ECO:0000256" key="1">
    <source>
        <dbReference type="ARBA" id="ARBA00006717"/>
    </source>
</evidence>
<dbReference type="STRING" id="10228.B3S1L9"/>
<dbReference type="OrthoDB" id="2118094at2759"/>
<dbReference type="PANTHER" id="PTHR20935:SF0">
    <property type="entry name" value="SERINE_THREONINE-PROTEIN PHOSPHATASE PGAM5, MITOCHONDRIAL"/>
    <property type="match status" value="1"/>
</dbReference>
<organism evidence="7 8">
    <name type="scientific">Trichoplax adhaerens</name>
    <name type="common">Trichoplax reptans</name>
    <dbReference type="NCBI Taxonomy" id="10228"/>
    <lineage>
        <taxon>Eukaryota</taxon>
        <taxon>Metazoa</taxon>
        <taxon>Placozoa</taxon>
        <taxon>Uniplacotomia</taxon>
        <taxon>Trichoplacea</taxon>
        <taxon>Trichoplacidae</taxon>
        <taxon>Trichoplax</taxon>
    </lineage>
</organism>
<evidence type="ECO:0000256" key="4">
    <source>
        <dbReference type="ARBA" id="ARBA00039765"/>
    </source>
</evidence>
<feature type="non-terminal residue" evidence="7">
    <location>
        <position position="1"/>
    </location>
</feature>
<dbReference type="GO" id="GO:0005739">
    <property type="term" value="C:mitochondrion"/>
    <property type="evidence" value="ECO:0000318"/>
    <property type="project" value="GO_Central"/>
</dbReference>
<evidence type="ECO:0000256" key="6">
    <source>
        <dbReference type="SAM" id="MobiDB-lite"/>
    </source>
</evidence>
<accession>B3S1L9</accession>
<dbReference type="EC" id="3.1.3.16" evidence="2"/>
<dbReference type="OMA" id="RWLGLNH"/>
<dbReference type="PhylomeDB" id="B3S1L9"/>
<dbReference type="KEGG" id="tad:TRIADDRAFT_5303"/>
<reference evidence="7 8" key="1">
    <citation type="journal article" date="2008" name="Nature">
        <title>The Trichoplax genome and the nature of placozoans.</title>
        <authorList>
            <person name="Srivastava M."/>
            <person name="Begovic E."/>
            <person name="Chapman J."/>
            <person name="Putnam N.H."/>
            <person name="Hellsten U."/>
            <person name="Kawashima T."/>
            <person name="Kuo A."/>
            <person name="Mitros T."/>
            <person name="Salamov A."/>
            <person name="Carpenter M.L."/>
            <person name="Signorovitch A.Y."/>
            <person name="Moreno M.A."/>
            <person name="Kamm K."/>
            <person name="Grimwood J."/>
            <person name="Schmutz J."/>
            <person name="Shapiro H."/>
            <person name="Grigoriev I.V."/>
            <person name="Buss L.W."/>
            <person name="Schierwater B."/>
            <person name="Dellaporta S.L."/>
            <person name="Rokhsar D.S."/>
        </authorList>
    </citation>
    <scope>NUCLEOTIDE SEQUENCE [LARGE SCALE GENOMIC DNA]</scope>
    <source>
        <strain evidence="7 8">Grell-BS-1999</strain>
    </source>
</reference>
<gene>
    <name evidence="7" type="ORF">TRIADDRAFT_5303</name>
</gene>
<evidence type="ECO:0000313" key="8">
    <source>
        <dbReference type="Proteomes" id="UP000009022"/>
    </source>
</evidence>
<dbReference type="GO" id="GO:0004722">
    <property type="term" value="F:protein serine/threonine phosphatase activity"/>
    <property type="evidence" value="ECO:0000318"/>
    <property type="project" value="GO_Central"/>
</dbReference>
<dbReference type="GO" id="GO:0090141">
    <property type="term" value="P:positive regulation of mitochondrial fission"/>
    <property type="evidence" value="ECO:0000318"/>
    <property type="project" value="GO_Central"/>
</dbReference>
<dbReference type="InterPro" id="IPR051021">
    <property type="entry name" value="Mito_Ser/Thr_phosphatase"/>
</dbReference>
<dbReference type="CTD" id="6755686"/>
<dbReference type="EMBL" id="DS985247">
    <property type="protein sequence ID" value="EDV23252.1"/>
    <property type="molecule type" value="Genomic_DNA"/>
</dbReference>
<dbReference type="InParanoid" id="B3S1L9"/>
<dbReference type="AlphaFoldDB" id="B3S1L9"/>
<dbReference type="Gene3D" id="3.40.50.1240">
    <property type="entry name" value="Phosphoglycerate mutase-like"/>
    <property type="match status" value="1"/>
</dbReference>
<feature type="region of interest" description="Disordered" evidence="6">
    <location>
        <begin position="1"/>
        <end position="28"/>
    </location>
</feature>
<dbReference type="CDD" id="cd07067">
    <property type="entry name" value="HP_PGM_like"/>
    <property type="match status" value="1"/>
</dbReference>
<evidence type="ECO:0000313" key="7">
    <source>
        <dbReference type="EMBL" id="EDV23252.1"/>
    </source>
</evidence>
<evidence type="ECO:0000256" key="2">
    <source>
        <dbReference type="ARBA" id="ARBA00013081"/>
    </source>
</evidence>
<dbReference type="Pfam" id="PF00300">
    <property type="entry name" value="His_Phos_1"/>
    <property type="match status" value="2"/>
</dbReference>
<dbReference type="eggNOG" id="KOG4609">
    <property type="taxonomic scope" value="Eukaryota"/>
</dbReference>
<dbReference type="GeneID" id="6755686"/>
<keyword evidence="3" id="KW-0378">Hydrolase</keyword>
<comment type="similarity">
    <text evidence="1">Belongs to the phosphoglycerate mutase family. BPG-dependent PGAM subfamily.</text>
</comment>
<dbReference type="SUPFAM" id="SSF53254">
    <property type="entry name" value="Phosphoglycerate mutase-like"/>
    <property type="match status" value="1"/>
</dbReference>
<dbReference type="FunCoup" id="B3S1L9">
    <property type="interactions" value="1544"/>
</dbReference>
<evidence type="ECO:0000256" key="5">
    <source>
        <dbReference type="ARBA" id="ARBA00040722"/>
    </source>
</evidence>
<dbReference type="RefSeq" id="XP_002114162.1">
    <property type="nucleotide sequence ID" value="XM_002114126.1"/>
</dbReference>
<dbReference type="PANTHER" id="PTHR20935">
    <property type="entry name" value="PHOSPHOGLYCERATE MUTASE-RELATED"/>
    <property type="match status" value="1"/>
</dbReference>
<dbReference type="HOGENOM" id="CLU_063130_0_1_1"/>
<dbReference type="InterPro" id="IPR013078">
    <property type="entry name" value="His_Pase_superF_clade-1"/>
</dbReference>
<keyword evidence="8" id="KW-1185">Reference proteome</keyword>
<proteinExistence type="inferred from homology"/>
<feature type="compositionally biased region" description="Polar residues" evidence="6">
    <location>
        <begin position="19"/>
        <end position="28"/>
    </location>
</feature>
<protein>
    <recommendedName>
        <fullName evidence="4">Serine/threonine-protein phosphatase PGAM5, mitochondrial</fullName>
        <ecNumber evidence="2">3.1.3.16</ecNumber>
    </recommendedName>
    <alternativeName>
        <fullName evidence="5">Serine/threonine-protein phosphatase Pgam5, mitochondrial</fullName>
    </alternativeName>
</protein>
<dbReference type="InterPro" id="IPR029033">
    <property type="entry name" value="His_PPase_superfam"/>
</dbReference>
<sequence>KWNYNWDNRQPLAKDDSSKNTVISSDQSAMPTASRMIILIRHGNYNTRGLEDSDRKLTILGHQQAHVTGKRLQSILTMPVDNVYYSTMTRATETANIINQYLKYKHIQNCSLIEEGAPIRPEPPLSSYRPDDYQYKVDHARIESAFRKYFHRADVDQKENSIDVIICHANVIRYFVCRALQLPPEAWLRISIGHCSITTVVIRPSGRVTLRGLGDIGHVPPDLIS</sequence>
<dbReference type="SMART" id="SM00855">
    <property type="entry name" value="PGAM"/>
    <property type="match status" value="1"/>
</dbReference>
<name>B3S1L9_TRIAD</name>
<feature type="non-terminal residue" evidence="7">
    <location>
        <position position="225"/>
    </location>
</feature>
<dbReference type="Proteomes" id="UP000009022">
    <property type="component" value="Unassembled WGS sequence"/>
</dbReference>
<evidence type="ECO:0000256" key="3">
    <source>
        <dbReference type="ARBA" id="ARBA00022801"/>
    </source>
</evidence>